<feature type="domain" description="Major facilitator superfamily (MFS) profile" evidence="6">
    <location>
        <begin position="1"/>
        <end position="386"/>
    </location>
</feature>
<keyword evidence="8" id="KW-1185">Reference proteome</keyword>
<evidence type="ECO:0000256" key="4">
    <source>
        <dbReference type="ARBA" id="ARBA00023136"/>
    </source>
</evidence>
<comment type="subcellular location">
    <subcellularLocation>
        <location evidence="1">Cell membrane</location>
        <topology evidence="1">Multi-pass membrane protein</topology>
    </subcellularLocation>
</comment>
<evidence type="ECO:0000256" key="1">
    <source>
        <dbReference type="ARBA" id="ARBA00004651"/>
    </source>
</evidence>
<dbReference type="PROSITE" id="PS50850">
    <property type="entry name" value="MFS"/>
    <property type="match status" value="1"/>
</dbReference>
<proteinExistence type="predicted"/>
<protein>
    <submittedName>
        <fullName evidence="7">MFS transporter</fullName>
    </submittedName>
</protein>
<feature type="transmembrane region" description="Helical" evidence="5">
    <location>
        <begin position="86"/>
        <end position="113"/>
    </location>
</feature>
<feature type="transmembrane region" description="Helical" evidence="5">
    <location>
        <begin position="125"/>
        <end position="147"/>
    </location>
</feature>
<feature type="transmembrane region" description="Helical" evidence="5">
    <location>
        <begin position="33"/>
        <end position="51"/>
    </location>
</feature>
<feature type="transmembrane region" description="Helical" evidence="5">
    <location>
        <begin position="63"/>
        <end position="80"/>
    </location>
</feature>
<dbReference type="InterPro" id="IPR020846">
    <property type="entry name" value="MFS_dom"/>
</dbReference>
<evidence type="ECO:0000259" key="6">
    <source>
        <dbReference type="PROSITE" id="PS50850"/>
    </source>
</evidence>
<dbReference type="Proteomes" id="UP000392064">
    <property type="component" value="Chromosome"/>
</dbReference>
<feature type="transmembrane region" description="Helical" evidence="5">
    <location>
        <begin position="273"/>
        <end position="291"/>
    </location>
</feature>
<dbReference type="EMBL" id="CP045737">
    <property type="protein sequence ID" value="QGG43096.1"/>
    <property type="molecule type" value="Genomic_DNA"/>
</dbReference>
<dbReference type="PANTHER" id="PTHR23526:SF4">
    <property type="entry name" value="INTEGRAL MEMBRANE TRANSPORT PROTEIN"/>
    <property type="match status" value="1"/>
</dbReference>
<dbReference type="InterPro" id="IPR036259">
    <property type="entry name" value="MFS_trans_sf"/>
</dbReference>
<dbReference type="InterPro" id="IPR052528">
    <property type="entry name" value="Sugar_transport-like"/>
</dbReference>
<feature type="transmembrane region" description="Helical" evidence="5">
    <location>
        <begin position="212"/>
        <end position="232"/>
    </location>
</feature>
<organism evidence="7 8">
    <name type="scientific">Aeromicrobium yanjiei</name>
    <dbReference type="NCBI Taxonomy" id="2662028"/>
    <lineage>
        <taxon>Bacteria</taxon>
        <taxon>Bacillati</taxon>
        <taxon>Actinomycetota</taxon>
        <taxon>Actinomycetes</taxon>
        <taxon>Propionibacteriales</taxon>
        <taxon>Nocardioidaceae</taxon>
        <taxon>Aeromicrobium</taxon>
    </lineage>
</organism>
<feature type="transmembrane region" description="Helical" evidence="5">
    <location>
        <begin position="238"/>
        <end position="261"/>
    </location>
</feature>
<evidence type="ECO:0000256" key="3">
    <source>
        <dbReference type="ARBA" id="ARBA00022989"/>
    </source>
</evidence>
<accession>A0A5Q2MP16</accession>
<evidence type="ECO:0000256" key="2">
    <source>
        <dbReference type="ARBA" id="ARBA00022692"/>
    </source>
</evidence>
<feature type="transmembrane region" description="Helical" evidence="5">
    <location>
        <begin position="297"/>
        <end position="321"/>
    </location>
</feature>
<feature type="transmembrane region" description="Helical" evidence="5">
    <location>
        <begin position="159"/>
        <end position="181"/>
    </location>
</feature>
<keyword evidence="4 5" id="KW-0472">Membrane</keyword>
<gene>
    <name evidence="7" type="ORF">GEV26_00845</name>
</gene>
<keyword evidence="2 5" id="KW-0812">Transmembrane</keyword>
<evidence type="ECO:0000313" key="8">
    <source>
        <dbReference type="Proteomes" id="UP000392064"/>
    </source>
</evidence>
<dbReference type="AlphaFoldDB" id="A0A5Q2MP16"/>
<sequence length="387" mass="39729">MVLISIASHAVLNGVRTLISYRALALGGDALSVGIVTASFAVLPLLVALPIGRAVDRGHGMRVLRGGLVLTVGAVVLAATSTNLGVLAGASALLGFGQILHTIACQSLIPLWSPPELMDKRFGQLTLGVSAGQFLGFPLAGIVATLSNSGAGGDGTLKTTFSLIVMAAVATAAVPLAYAFSPASRAVRSRREQVGTQQSSLTILRQPGMKPAMYSSMTVLSGLDLLTAYVPVLGEHLGLSVGMVTFLLTMRALASVLSRIALPALLVHVGRRWLIVSATLVSAIPVALIPLTTNVVALSAAMLVIGFFWGIGQPLTMVWVTTVSHRDNRATALSLRLAGNRIAQFAVPLGAGAVAGATGVGVIFYLTAGLLASSGLLSLSATRRMPD</sequence>
<dbReference type="InterPro" id="IPR011701">
    <property type="entry name" value="MFS"/>
</dbReference>
<dbReference type="Pfam" id="PF07690">
    <property type="entry name" value="MFS_1"/>
    <property type="match status" value="1"/>
</dbReference>
<name>A0A5Q2MP16_9ACTN</name>
<dbReference type="GO" id="GO:0022857">
    <property type="term" value="F:transmembrane transporter activity"/>
    <property type="evidence" value="ECO:0007669"/>
    <property type="project" value="InterPro"/>
</dbReference>
<dbReference type="SUPFAM" id="SSF103473">
    <property type="entry name" value="MFS general substrate transporter"/>
    <property type="match status" value="1"/>
</dbReference>
<feature type="transmembrane region" description="Helical" evidence="5">
    <location>
        <begin position="342"/>
        <end position="366"/>
    </location>
</feature>
<dbReference type="GO" id="GO:0005886">
    <property type="term" value="C:plasma membrane"/>
    <property type="evidence" value="ECO:0007669"/>
    <property type="project" value="UniProtKB-SubCell"/>
</dbReference>
<keyword evidence="3 5" id="KW-1133">Transmembrane helix</keyword>
<dbReference type="KEGG" id="aef:GEV26_00845"/>
<dbReference type="Gene3D" id="1.20.1250.20">
    <property type="entry name" value="MFS general substrate transporter like domains"/>
    <property type="match status" value="2"/>
</dbReference>
<dbReference type="PANTHER" id="PTHR23526">
    <property type="entry name" value="INTEGRAL MEMBRANE TRANSPORT PROTEIN-RELATED"/>
    <property type="match status" value="1"/>
</dbReference>
<reference evidence="7 8" key="1">
    <citation type="submission" date="2019-11" db="EMBL/GenBank/DDBJ databases">
        <authorList>
            <person name="Li J."/>
        </authorList>
    </citation>
    <scope>NUCLEOTIDE SEQUENCE [LARGE SCALE GENOMIC DNA]</scope>
    <source>
        <strain evidence="7 8">MF47</strain>
    </source>
</reference>
<evidence type="ECO:0000313" key="7">
    <source>
        <dbReference type="EMBL" id="QGG43096.1"/>
    </source>
</evidence>
<evidence type="ECO:0000256" key="5">
    <source>
        <dbReference type="SAM" id="Phobius"/>
    </source>
</evidence>